<dbReference type="InterPro" id="IPR015422">
    <property type="entry name" value="PyrdxlP-dep_Trfase_small"/>
</dbReference>
<dbReference type="GO" id="GO:0030170">
    <property type="term" value="F:pyridoxal phosphate binding"/>
    <property type="evidence" value="ECO:0007669"/>
    <property type="project" value="InterPro"/>
</dbReference>
<dbReference type="PROSITE" id="PS00105">
    <property type="entry name" value="AA_TRANSFER_CLASS_1"/>
    <property type="match status" value="1"/>
</dbReference>
<dbReference type="Proteomes" id="UP000586918">
    <property type="component" value="Unassembled WGS sequence"/>
</dbReference>
<evidence type="ECO:0000313" key="11">
    <source>
        <dbReference type="EMBL" id="NMH91685.1"/>
    </source>
</evidence>
<dbReference type="CDD" id="cd00609">
    <property type="entry name" value="AAT_like"/>
    <property type="match status" value="1"/>
</dbReference>
<dbReference type="InterPro" id="IPR015421">
    <property type="entry name" value="PyrdxlP-dep_Trfase_major"/>
</dbReference>
<dbReference type="InterPro" id="IPR004838">
    <property type="entry name" value="NHTrfase_class1_PyrdxlP-BS"/>
</dbReference>
<dbReference type="GO" id="GO:0004400">
    <property type="term" value="F:histidinol-phosphate transaminase activity"/>
    <property type="evidence" value="ECO:0007669"/>
    <property type="project" value="UniProtKB-EC"/>
</dbReference>
<keyword evidence="6" id="KW-0663">Pyridoxal phosphate</keyword>
<keyword evidence="5 9" id="KW-0808">Transferase</keyword>
<evidence type="ECO:0000259" key="10">
    <source>
        <dbReference type="Pfam" id="PF00155"/>
    </source>
</evidence>
<comment type="similarity">
    <text evidence="9">Belongs to the class-I pyridoxal-phosphate-dependent aminotransferase family.</text>
</comment>
<dbReference type="InterPro" id="IPR050106">
    <property type="entry name" value="HistidinolP_aminotransfase"/>
</dbReference>
<evidence type="ECO:0000256" key="5">
    <source>
        <dbReference type="ARBA" id="ARBA00022679"/>
    </source>
</evidence>
<dbReference type="Gene3D" id="3.90.1150.10">
    <property type="entry name" value="Aspartate Aminotransferase, domain 1"/>
    <property type="match status" value="1"/>
</dbReference>
<comment type="similarity">
    <text evidence="2">Belongs to the class-II pyridoxal-phosphate-dependent aminotransferase family. Histidinol-phosphate aminotransferase subfamily.</text>
</comment>
<dbReference type="Gene3D" id="3.40.640.10">
    <property type="entry name" value="Type I PLP-dependent aspartate aminotransferase-like (Major domain)"/>
    <property type="match status" value="1"/>
</dbReference>
<sequence>MAGDLQRDDGYDTSALRHHGDVDAEPGLLDFAVNVQGVAPPGWLRERLAATLDGLARYPSATHDEAARAAVARRHGRRPDEVLVLAGSAEGFALLPALRPRLACVVHPGFTEPEAALRGAGVPVTRVHTEEADGHRLRPADVPAEADLVVVGNPTNPTGVLHPASAIRALARPGRVLVVDEAFADALPGEPESLAAAGDVPGLLVLRSLTKTWALAGLRAGYALAAPDLLARLAAPRPQWPVGTIALEAVIACSEPTAVAQAQRAAEGLVAARAGQAAALAAVDGVTVLPGAAPYLLLRLPDGSGERVRGELRAAGVAVRRGDTFPGLCADHLRVAVRPPEQVARLVEALEKALDKVLHEIEVPA</sequence>
<dbReference type="InterPro" id="IPR015424">
    <property type="entry name" value="PyrdxlP-dep_Trfase"/>
</dbReference>
<evidence type="ECO:0000256" key="9">
    <source>
        <dbReference type="RuleBase" id="RU000481"/>
    </source>
</evidence>
<comment type="cofactor">
    <cofactor evidence="9">
        <name>pyridoxal 5'-phosphate</name>
        <dbReference type="ChEBI" id="CHEBI:597326"/>
    </cofactor>
</comment>
<evidence type="ECO:0000256" key="8">
    <source>
        <dbReference type="ARBA" id="ARBA00047481"/>
    </source>
</evidence>
<comment type="catalytic activity">
    <reaction evidence="8">
        <text>L-histidinol phosphate + 2-oxoglutarate = 3-(imidazol-4-yl)-2-oxopropyl phosphate + L-glutamate</text>
        <dbReference type="Rhea" id="RHEA:23744"/>
        <dbReference type="ChEBI" id="CHEBI:16810"/>
        <dbReference type="ChEBI" id="CHEBI:29985"/>
        <dbReference type="ChEBI" id="CHEBI:57766"/>
        <dbReference type="ChEBI" id="CHEBI:57980"/>
        <dbReference type="EC" id="2.6.1.9"/>
    </reaction>
</comment>
<feature type="domain" description="Aminotransferase class I/classII large" evidence="10">
    <location>
        <begin position="49"/>
        <end position="350"/>
    </location>
</feature>
<keyword evidence="3 9" id="KW-0032">Aminotransferase</keyword>
<evidence type="ECO:0000256" key="7">
    <source>
        <dbReference type="ARBA" id="ARBA00023102"/>
    </source>
</evidence>
<dbReference type="EMBL" id="JAAXKZ010000022">
    <property type="protein sequence ID" value="NMH91685.1"/>
    <property type="molecule type" value="Genomic_DNA"/>
</dbReference>
<dbReference type="PANTHER" id="PTHR43643:SF6">
    <property type="entry name" value="HISTIDINOL-PHOSPHATE AMINOTRANSFERASE"/>
    <property type="match status" value="1"/>
</dbReference>
<accession>A0A848DGK1</accession>
<organism evidence="11 12">
    <name type="scientific">Pseudonocardia bannensis</name>
    <dbReference type="NCBI Taxonomy" id="630973"/>
    <lineage>
        <taxon>Bacteria</taxon>
        <taxon>Bacillati</taxon>
        <taxon>Actinomycetota</taxon>
        <taxon>Actinomycetes</taxon>
        <taxon>Pseudonocardiales</taxon>
        <taxon>Pseudonocardiaceae</taxon>
        <taxon>Pseudonocardia</taxon>
    </lineage>
</organism>
<evidence type="ECO:0000256" key="2">
    <source>
        <dbReference type="ARBA" id="ARBA00007970"/>
    </source>
</evidence>
<comment type="caution">
    <text evidence="11">The sequence shown here is derived from an EMBL/GenBank/DDBJ whole genome shotgun (WGS) entry which is preliminary data.</text>
</comment>
<name>A0A848DGK1_9PSEU</name>
<keyword evidence="7" id="KW-0368">Histidine biosynthesis</keyword>
<evidence type="ECO:0000313" key="12">
    <source>
        <dbReference type="Proteomes" id="UP000586918"/>
    </source>
</evidence>
<keyword evidence="12" id="KW-1185">Reference proteome</keyword>
<dbReference type="GO" id="GO:0000105">
    <property type="term" value="P:L-histidine biosynthetic process"/>
    <property type="evidence" value="ECO:0007669"/>
    <property type="project" value="UniProtKB-KW"/>
</dbReference>
<protein>
    <recommendedName>
        <fullName evidence="9">Aminotransferase</fullName>
        <ecNumber evidence="9">2.6.1.-</ecNumber>
    </recommendedName>
</protein>
<dbReference type="Pfam" id="PF00155">
    <property type="entry name" value="Aminotran_1_2"/>
    <property type="match status" value="1"/>
</dbReference>
<gene>
    <name evidence="11" type="ORF">HF519_08850</name>
</gene>
<evidence type="ECO:0000256" key="4">
    <source>
        <dbReference type="ARBA" id="ARBA00022605"/>
    </source>
</evidence>
<dbReference type="RefSeq" id="WP_169412017.1">
    <property type="nucleotide sequence ID" value="NZ_JAAXKZ010000022.1"/>
</dbReference>
<dbReference type="NCBIfam" id="NF005915">
    <property type="entry name" value="PRK07908.1"/>
    <property type="match status" value="1"/>
</dbReference>
<keyword evidence="11" id="KW-0456">Lyase</keyword>
<dbReference type="GO" id="GO:0016829">
    <property type="term" value="F:lyase activity"/>
    <property type="evidence" value="ECO:0007669"/>
    <property type="project" value="UniProtKB-KW"/>
</dbReference>
<dbReference type="SUPFAM" id="SSF53383">
    <property type="entry name" value="PLP-dependent transferases"/>
    <property type="match status" value="1"/>
</dbReference>
<keyword evidence="4" id="KW-0028">Amino-acid biosynthesis</keyword>
<dbReference type="InterPro" id="IPR004839">
    <property type="entry name" value="Aminotransferase_I/II_large"/>
</dbReference>
<evidence type="ECO:0000256" key="6">
    <source>
        <dbReference type="ARBA" id="ARBA00022898"/>
    </source>
</evidence>
<evidence type="ECO:0000256" key="3">
    <source>
        <dbReference type="ARBA" id="ARBA00022576"/>
    </source>
</evidence>
<proteinExistence type="inferred from homology"/>
<dbReference type="EC" id="2.6.1.-" evidence="9"/>
<reference evidence="11 12" key="1">
    <citation type="submission" date="2020-04" db="EMBL/GenBank/DDBJ databases">
        <authorList>
            <person name="Klaysubun C."/>
            <person name="Duangmal K."/>
            <person name="Lipun K."/>
        </authorList>
    </citation>
    <scope>NUCLEOTIDE SEQUENCE [LARGE SCALE GENOMIC DNA]</scope>
    <source>
        <strain evidence="11 12">DSM 45300</strain>
    </source>
</reference>
<dbReference type="AlphaFoldDB" id="A0A848DGK1"/>
<comment type="pathway">
    <text evidence="1">Amino-acid biosynthesis; L-histidine biosynthesis; L-histidine from 5-phospho-alpha-D-ribose 1-diphosphate: step 7/9.</text>
</comment>
<evidence type="ECO:0000256" key="1">
    <source>
        <dbReference type="ARBA" id="ARBA00005011"/>
    </source>
</evidence>
<dbReference type="PANTHER" id="PTHR43643">
    <property type="entry name" value="HISTIDINOL-PHOSPHATE AMINOTRANSFERASE 2"/>
    <property type="match status" value="1"/>
</dbReference>